<dbReference type="SUPFAM" id="SSF53067">
    <property type="entry name" value="Actin-like ATPase domain"/>
    <property type="match status" value="1"/>
</dbReference>
<dbReference type="GO" id="GO:0005829">
    <property type="term" value="C:cytosol"/>
    <property type="evidence" value="ECO:0007669"/>
    <property type="project" value="TreeGrafter"/>
</dbReference>
<gene>
    <name evidence="3" type="ORF">DSCOOX_23080</name>
</gene>
<dbReference type="InterPro" id="IPR002821">
    <property type="entry name" value="Hydantoinase_A"/>
</dbReference>
<accession>A0A5K8A9J4</accession>
<dbReference type="InterPro" id="IPR008040">
    <property type="entry name" value="Hydant_A_N"/>
</dbReference>
<feature type="domain" description="Hydantoinase A/oxoprolinase" evidence="1">
    <location>
        <begin position="185"/>
        <end position="323"/>
    </location>
</feature>
<evidence type="ECO:0000259" key="2">
    <source>
        <dbReference type="Pfam" id="PF05378"/>
    </source>
</evidence>
<dbReference type="Proteomes" id="UP000422108">
    <property type="component" value="Chromosome"/>
</dbReference>
<dbReference type="Pfam" id="PF01968">
    <property type="entry name" value="Hydantoinase_A"/>
    <property type="match status" value="1"/>
</dbReference>
<dbReference type="InterPro" id="IPR045079">
    <property type="entry name" value="Oxoprolinase-like"/>
</dbReference>
<name>A0A5K8A9J4_9BACT</name>
<dbReference type="InterPro" id="IPR043129">
    <property type="entry name" value="ATPase_NBD"/>
</dbReference>
<dbReference type="Pfam" id="PF05378">
    <property type="entry name" value="Hydant_A_N"/>
    <property type="match status" value="1"/>
</dbReference>
<organism evidence="3 4">
    <name type="scientific">Desulfosarcina ovata subsp. ovata</name>
    <dbReference type="NCBI Taxonomy" id="2752305"/>
    <lineage>
        <taxon>Bacteria</taxon>
        <taxon>Pseudomonadati</taxon>
        <taxon>Thermodesulfobacteriota</taxon>
        <taxon>Desulfobacteria</taxon>
        <taxon>Desulfobacterales</taxon>
        <taxon>Desulfosarcinaceae</taxon>
        <taxon>Desulfosarcina</taxon>
    </lineage>
</organism>
<keyword evidence="4" id="KW-1185">Reference proteome</keyword>
<dbReference type="GO" id="GO:0017168">
    <property type="term" value="F:5-oxoprolinase (ATP-hydrolyzing) activity"/>
    <property type="evidence" value="ECO:0007669"/>
    <property type="project" value="TreeGrafter"/>
</dbReference>
<evidence type="ECO:0000313" key="4">
    <source>
        <dbReference type="Proteomes" id="UP000422108"/>
    </source>
</evidence>
<sequence>MAIGIDTGGTYTDGVLIDIDKKEMLKTAKTPTTHEDLRICIDRLLTDLHPNKGGNIALLSLSTTLATNACVEKKFRRCGLILFGSTDKDLQAYGRSVGLDTAPDTFFAKGGLDMSGNLCEEPDWPEFERHMMQWQKGFDCFAIVSKWGMKNTILEMTAKKILFDLCDKPIVCGCELSSELNYLCRAVNAYLNAQLSPVFAEFMDSVKQSLARRGMYPQICIVRGDGTVMSEEYARQKPVQTLLSGPAASVLGAVALLPAMQNAVVIDIGGTTSDVSIVENGAVRICETGARIDAFQTSTKAIDISTALLGGDTEIVADLKNGIHWGEGRVWPLSMMVGRYPAVKEYFAALDVDHGAHPMEDLVFYCLHKEPGAAAGSALNETEQGTIQLLKDCPQSLGALRKRFGHASVDLGLGYLETNGYVRKSALTPTDIMHVRGDFISGDRATAEKAVRFYADRCGCDGESFCAMIYEMIAQKLYKLAVKKLITAEPSLFAIADSAEIDRLLDFSAGKSNRYLHLKFNSDFSLVGIGAPAGIFIPRVADYFDVSCLVPPNAQVGNAVGAILGEILAKCEVEIRGSSQPYEVSCVSGEKIEVCTTLTDAEAVASKAARKGVLKEFYKRGGVHPVVTVEKKNLEAIPFVSSLQSVFCATARCSILDMIS</sequence>
<proteinExistence type="predicted"/>
<dbReference type="GO" id="GO:0006749">
    <property type="term" value="P:glutathione metabolic process"/>
    <property type="evidence" value="ECO:0007669"/>
    <property type="project" value="TreeGrafter"/>
</dbReference>
<dbReference type="AlphaFoldDB" id="A0A5K8A9J4"/>
<evidence type="ECO:0000259" key="1">
    <source>
        <dbReference type="Pfam" id="PF01968"/>
    </source>
</evidence>
<dbReference type="RefSeq" id="WP_162458889.1">
    <property type="nucleotide sequence ID" value="NZ_AP021879.1"/>
</dbReference>
<dbReference type="EMBL" id="AP021879">
    <property type="protein sequence ID" value="BBO89128.1"/>
    <property type="molecule type" value="Genomic_DNA"/>
</dbReference>
<reference evidence="3 4" key="1">
    <citation type="submission" date="2019-11" db="EMBL/GenBank/DDBJ databases">
        <title>Comparative genomics of hydrocarbon-degrading Desulfosarcina strains.</title>
        <authorList>
            <person name="Watanabe M."/>
            <person name="Kojima H."/>
            <person name="Fukui M."/>
        </authorList>
    </citation>
    <scope>NUCLEOTIDE SEQUENCE [LARGE SCALE GENOMIC DNA]</scope>
    <source>
        <strain evidence="4">oXyS1</strain>
    </source>
</reference>
<protein>
    <submittedName>
        <fullName evidence="3">Hydantoinase/oxoprolinase</fullName>
    </submittedName>
</protein>
<dbReference type="PANTHER" id="PTHR11365:SF2">
    <property type="entry name" value="5-OXOPROLINASE"/>
    <property type="match status" value="1"/>
</dbReference>
<dbReference type="PANTHER" id="PTHR11365">
    <property type="entry name" value="5-OXOPROLINASE RELATED"/>
    <property type="match status" value="1"/>
</dbReference>
<evidence type="ECO:0000313" key="3">
    <source>
        <dbReference type="EMBL" id="BBO89128.1"/>
    </source>
</evidence>
<feature type="domain" description="Hydantoinase/oxoprolinase N-terminal" evidence="2">
    <location>
        <begin position="3"/>
        <end position="162"/>
    </location>
</feature>